<evidence type="ECO:0000259" key="1">
    <source>
        <dbReference type="Pfam" id="PF01814"/>
    </source>
</evidence>
<dbReference type="Pfam" id="PF01814">
    <property type="entry name" value="Hemerythrin"/>
    <property type="match status" value="1"/>
</dbReference>
<dbReference type="Gene3D" id="1.20.120.520">
    <property type="entry name" value="nmb1532 protein domain like"/>
    <property type="match status" value="1"/>
</dbReference>
<name>A0A9Q4AT39_9HYPH</name>
<dbReference type="Proteomes" id="UP001060275">
    <property type="component" value="Unassembled WGS sequence"/>
</dbReference>
<proteinExistence type="predicted"/>
<gene>
    <name evidence="2" type="ORF">NF348_17980</name>
</gene>
<dbReference type="RefSeq" id="WP_254676191.1">
    <property type="nucleotide sequence ID" value="NZ_JAMWDU010000009.1"/>
</dbReference>
<organism evidence="2 3">
    <name type="scientific">Devosia ureilytica</name>
    <dbReference type="NCBI Taxonomy" id="2952754"/>
    <lineage>
        <taxon>Bacteria</taxon>
        <taxon>Pseudomonadati</taxon>
        <taxon>Pseudomonadota</taxon>
        <taxon>Alphaproteobacteria</taxon>
        <taxon>Hyphomicrobiales</taxon>
        <taxon>Devosiaceae</taxon>
        <taxon>Devosia</taxon>
    </lineage>
</organism>
<feature type="domain" description="Hemerythrin-like" evidence="1">
    <location>
        <begin position="51"/>
        <end position="171"/>
    </location>
</feature>
<dbReference type="AlphaFoldDB" id="A0A9Q4AT39"/>
<evidence type="ECO:0000313" key="3">
    <source>
        <dbReference type="Proteomes" id="UP001060275"/>
    </source>
</evidence>
<evidence type="ECO:0000313" key="2">
    <source>
        <dbReference type="EMBL" id="MCP8889007.1"/>
    </source>
</evidence>
<sequence>MRTTSHDMTPCLDRKQSRMHGKASCWGLQEYQKMTPNGEVDLNCLRDRYSRLLDICNLLESIADGLPNDVPRKQCQVLASSMVEQLRATHAIEDRVLMPLLLASDNAGLRMAAERLRQEHEFDDQAAMEVEEALNDLLLGRSIMSPDATGYLLRSFFESVRRHVHAEQDLLHLLEDITPINRSLH</sequence>
<accession>A0A9Q4AT39</accession>
<protein>
    <submittedName>
        <fullName evidence="2">Hemerythrin domain-containing protein</fullName>
    </submittedName>
</protein>
<keyword evidence="3" id="KW-1185">Reference proteome</keyword>
<dbReference type="InterPro" id="IPR012312">
    <property type="entry name" value="Hemerythrin-like"/>
</dbReference>
<comment type="caution">
    <text evidence="2">The sequence shown here is derived from an EMBL/GenBank/DDBJ whole genome shotgun (WGS) entry which is preliminary data.</text>
</comment>
<dbReference type="EMBL" id="JAMWDU010000009">
    <property type="protein sequence ID" value="MCP8889007.1"/>
    <property type="molecule type" value="Genomic_DNA"/>
</dbReference>
<reference evidence="2" key="1">
    <citation type="submission" date="2022-06" db="EMBL/GenBank/DDBJ databases">
        <title>Devosia sp. XJ19-45 genome assembly.</title>
        <authorList>
            <person name="Li B."/>
            <person name="Cai M."/>
            <person name="Nie G."/>
            <person name="Li W."/>
        </authorList>
    </citation>
    <scope>NUCLEOTIDE SEQUENCE</scope>
    <source>
        <strain evidence="2">XJ19-45</strain>
    </source>
</reference>